<name>A0A1I9G316_BRUMA</name>
<gene>
    <name evidence="1" type="primary">Bm14230</name>
    <name evidence="1" type="ORF">BM_Bm14230</name>
</gene>
<reference evidence="1" key="1">
    <citation type="journal article" date="2007" name="Science">
        <title>Draft genome of the filarial nematode parasite Brugia malayi.</title>
        <authorList>
            <person name="Ghedin E."/>
            <person name="Wang S."/>
            <person name="Spiro D."/>
            <person name="Caler E."/>
            <person name="Zhao Q."/>
            <person name="Crabtree J."/>
            <person name="Allen J.E."/>
            <person name="Delcher A.L."/>
            <person name="Guiliano D.B."/>
            <person name="Miranda-Saavedra D."/>
            <person name="Angiuoli S.V."/>
            <person name="Creasy T."/>
            <person name="Amedeo P."/>
            <person name="Haas B."/>
            <person name="El-Sayed N.M."/>
            <person name="Wortman J.R."/>
            <person name="Feldblyum T."/>
            <person name="Tallon L."/>
            <person name="Schatz M."/>
            <person name="Shumway M."/>
            <person name="Koo H."/>
            <person name="Salzberg S.L."/>
            <person name="Schobel S."/>
            <person name="Pertea M."/>
            <person name="Pop M."/>
            <person name="White O."/>
            <person name="Barton G.J."/>
            <person name="Carlow C.K."/>
            <person name="Crawford M.J."/>
            <person name="Daub J."/>
            <person name="Dimmic M.W."/>
            <person name="Estes C.F."/>
            <person name="Foster J.M."/>
            <person name="Ganatra M."/>
            <person name="Gregory W.F."/>
            <person name="Johnson N.M."/>
            <person name="Jin J."/>
            <person name="Komuniecki R."/>
            <person name="Korf I."/>
            <person name="Kumar S."/>
            <person name="Laney S."/>
            <person name="Li B.W."/>
            <person name="Li W."/>
            <person name="Lindblom T.H."/>
            <person name="Lustigman S."/>
            <person name="Ma D."/>
            <person name="Maina C.V."/>
            <person name="Martin D.M."/>
            <person name="McCarter J.P."/>
            <person name="McReynolds L."/>
            <person name="Mitreva M."/>
            <person name="Nutman T.B."/>
            <person name="Parkinson J."/>
            <person name="Peregrin-Alvarez J.M."/>
            <person name="Poole C."/>
            <person name="Ren Q."/>
            <person name="Saunders L."/>
            <person name="Sluder A.E."/>
            <person name="Smith K."/>
            <person name="Stanke M."/>
            <person name="Unnasch T.R."/>
            <person name="Ware J."/>
            <person name="Wei A.D."/>
            <person name="Weil G."/>
            <person name="Williams D.J."/>
            <person name="Zhang Y."/>
            <person name="Williams S.A."/>
            <person name="Fraser-Liggett C."/>
            <person name="Slatko B."/>
            <person name="Blaxter M.L."/>
            <person name="Scott A.L."/>
        </authorList>
    </citation>
    <scope>NUCLEOTIDE SEQUENCE</scope>
    <source>
        <strain evidence="1">FR3</strain>
    </source>
</reference>
<reference evidence="1" key="2">
    <citation type="submission" date="2012-12" db="EMBL/GenBank/DDBJ databases">
        <authorList>
            <consortium name="WormBase Consortium"/>
            <person name="Ghedin E."/>
            <person name="Paulini M."/>
        </authorList>
    </citation>
    <scope>NUCLEOTIDE SEQUENCE</scope>
    <source>
        <strain evidence="1">FR3</strain>
    </source>
</reference>
<sequence length="43" mass="5158">MMLNHRCHPNMAQRMPLKCPYSLVMSMLQKSKFFVIIYKPICQ</sequence>
<accession>A0A1I9G316</accession>
<dbReference type="AlphaFoldDB" id="A0A1I9G316"/>
<proteinExistence type="predicted"/>
<organism evidence="1">
    <name type="scientific">Brugia malayi</name>
    <name type="common">Filarial nematode worm</name>
    <dbReference type="NCBI Taxonomy" id="6279"/>
    <lineage>
        <taxon>Eukaryota</taxon>
        <taxon>Metazoa</taxon>
        <taxon>Ecdysozoa</taxon>
        <taxon>Nematoda</taxon>
        <taxon>Chromadorea</taxon>
        <taxon>Rhabditida</taxon>
        <taxon>Spirurina</taxon>
        <taxon>Spiruromorpha</taxon>
        <taxon>Filarioidea</taxon>
        <taxon>Onchocercidae</taxon>
        <taxon>Brugia</taxon>
    </lineage>
</organism>
<evidence type="ECO:0000313" key="1">
    <source>
        <dbReference type="EMBL" id="CDP97384.1"/>
    </source>
</evidence>
<protein>
    <submittedName>
        <fullName evidence="1">Bm14230</fullName>
    </submittedName>
</protein>
<dbReference type="EMBL" id="LN856981">
    <property type="protein sequence ID" value="CDP97384.1"/>
    <property type="molecule type" value="Genomic_DNA"/>
</dbReference>